<dbReference type="Proteomes" id="UP001163321">
    <property type="component" value="Chromosome 6"/>
</dbReference>
<sequence length="85" mass="10085">MKNTPSPQDFMNGMMAIVQRQQKIIEEMRKQRQVPREITVKGAEMPKYFGRIDESLDLYFFQAQKYCQSQNIDIWTTAILTTQFC</sequence>
<comment type="caution">
    <text evidence="1">The sequence shown here is derived from an EMBL/GenBank/DDBJ whole genome shotgun (WGS) entry which is preliminary data.</text>
</comment>
<name>A0ACC0VXV2_9STRA</name>
<protein>
    <submittedName>
        <fullName evidence="1">Uncharacterized protein</fullName>
    </submittedName>
</protein>
<gene>
    <name evidence="1" type="ORF">PsorP6_010301</name>
</gene>
<reference evidence="1 2" key="1">
    <citation type="journal article" date="2022" name="bioRxiv">
        <title>The genome of the oomycete Peronosclerospora sorghi, a cosmopolitan pathogen of maize and sorghum, is inflated with dispersed pseudogenes.</title>
        <authorList>
            <person name="Fletcher K."/>
            <person name="Martin F."/>
            <person name="Isakeit T."/>
            <person name="Cavanaugh K."/>
            <person name="Magill C."/>
            <person name="Michelmore R."/>
        </authorList>
    </citation>
    <scope>NUCLEOTIDE SEQUENCE [LARGE SCALE GENOMIC DNA]</scope>
    <source>
        <strain evidence="1">P6</strain>
    </source>
</reference>
<organism evidence="1 2">
    <name type="scientific">Peronosclerospora sorghi</name>
    <dbReference type="NCBI Taxonomy" id="230839"/>
    <lineage>
        <taxon>Eukaryota</taxon>
        <taxon>Sar</taxon>
        <taxon>Stramenopiles</taxon>
        <taxon>Oomycota</taxon>
        <taxon>Peronosporomycetes</taxon>
        <taxon>Peronosporales</taxon>
        <taxon>Peronosporaceae</taxon>
        <taxon>Peronosclerospora</taxon>
    </lineage>
</organism>
<accession>A0ACC0VXV2</accession>
<keyword evidence="2" id="KW-1185">Reference proteome</keyword>
<evidence type="ECO:0000313" key="2">
    <source>
        <dbReference type="Proteomes" id="UP001163321"/>
    </source>
</evidence>
<proteinExistence type="predicted"/>
<evidence type="ECO:0000313" key="1">
    <source>
        <dbReference type="EMBL" id="KAI9910678.1"/>
    </source>
</evidence>
<dbReference type="EMBL" id="CM047585">
    <property type="protein sequence ID" value="KAI9910678.1"/>
    <property type="molecule type" value="Genomic_DNA"/>
</dbReference>